<proteinExistence type="predicted"/>
<comment type="caution">
    <text evidence="1">The sequence shown here is derived from an EMBL/GenBank/DDBJ whole genome shotgun (WGS) entry which is preliminary data.</text>
</comment>
<keyword evidence="2" id="KW-1185">Reference proteome</keyword>
<dbReference type="EMBL" id="JARBHB010000007">
    <property type="protein sequence ID" value="KAJ8878927.1"/>
    <property type="molecule type" value="Genomic_DNA"/>
</dbReference>
<name>A0ABQ9H3Q2_9NEOP</name>
<dbReference type="Proteomes" id="UP001159363">
    <property type="component" value="Chromosome 6"/>
</dbReference>
<reference evidence="1 2" key="1">
    <citation type="submission" date="2023-02" db="EMBL/GenBank/DDBJ databases">
        <title>LHISI_Scaffold_Assembly.</title>
        <authorList>
            <person name="Stuart O.P."/>
            <person name="Cleave R."/>
            <person name="Magrath M.J.L."/>
            <person name="Mikheyev A.S."/>
        </authorList>
    </citation>
    <scope>NUCLEOTIDE SEQUENCE [LARGE SCALE GENOMIC DNA]</scope>
    <source>
        <strain evidence="1">Daus_M_001</strain>
        <tissue evidence="1">Leg muscle</tissue>
    </source>
</reference>
<accession>A0ABQ9H3Q2</accession>
<evidence type="ECO:0000313" key="2">
    <source>
        <dbReference type="Proteomes" id="UP001159363"/>
    </source>
</evidence>
<organism evidence="1 2">
    <name type="scientific">Dryococelus australis</name>
    <dbReference type="NCBI Taxonomy" id="614101"/>
    <lineage>
        <taxon>Eukaryota</taxon>
        <taxon>Metazoa</taxon>
        <taxon>Ecdysozoa</taxon>
        <taxon>Arthropoda</taxon>
        <taxon>Hexapoda</taxon>
        <taxon>Insecta</taxon>
        <taxon>Pterygota</taxon>
        <taxon>Neoptera</taxon>
        <taxon>Polyneoptera</taxon>
        <taxon>Phasmatodea</taxon>
        <taxon>Verophasmatodea</taxon>
        <taxon>Anareolatae</taxon>
        <taxon>Phasmatidae</taxon>
        <taxon>Eurycanthinae</taxon>
        <taxon>Dryococelus</taxon>
    </lineage>
</organism>
<evidence type="ECO:0000313" key="1">
    <source>
        <dbReference type="EMBL" id="KAJ8878927.1"/>
    </source>
</evidence>
<gene>
    <name evidence="1" type="ORF">PR048_019530</name>
</gene>
<protein>
    <submittedName>
        <fullName evidence="1">Uncharacterized protein</fullName>
    </submittedName>
</protein>
<sequence>MPPVLISLGLLLYRKYGSKNLVNILSIQLLEMSTILHTQFNMNGSFSQFVFDNADFNVCTINGLNTFHAMGGIRCTAPESSVIRRTEIPRLTKIPSSKSSGELGVLPLDVLGKMEGGVKNVIVEDLGVLKQKMAQPKRYDIL</sequence>